<protein>
    <submittedName>
        <fullName evidence="1">Uncharacterized protein</fullName>
    </submittedName>
</protein>
<comment type="caution">
    <text evidence="1">The sequence shown here is derived from an EMBL/GenBank/DDBJ whole genome shotgun (WGS) entry which is preliminary data.</text>
</comment>
<proteinExistence type="predicted"/>
<dbReference type="AlphaFoldDB" id="A0A9Q3HI75"/>
<name>A0A9Q3HI75_9BASI</name>
<keyword evidence="2" id="KW-1185">Reference proteome</keyword>
<dbReference type="Proteomes" id="UP000765509">
    <property type="component" value="Unassembled WGS sequence"/>
</dbReference>
<evidence type="ECO:0000313" key="2">
    <source>
        <dbReference type="Proteomes" id="UP000765509"/>
    </source>
</evidence>
<accession>A0A9Q3HI75</accession>
<reference evidence="1" key="1">
    <citation type="submission" date="2021-03" db="EMBL/GenBank/DDBJ databases">
        <title>Draft genome sequence of rust myrtle Austropuccinia psidii MF-1, a brazilian biotype.</title>
        <authorList>
            <person name="Quecine M.C."/>
            <person name="Pachon D.M.R."/>
            <person name="Bonatelli M.L."/>
            <person name="Correr F.H."/>
            <person name="Franceschini L.M."/>
            <person name="Leite T.F."/>
            <person name="Margarido G.R.A."/>
            <person name="Almeida C.A."/>
            <person name="Ferrarezi J.A."/>
            <person name="Labate C.A."/>
        </authorList>
    </citation>
    <scope>NUCLEOTIDE SEQUENCE</scope>
    <source>
        <strain evidence="1">MF-1</strain>
    </source>
</reference>
<evidence type="ECO:0000313" key="1">
    <source>
        <dbReference type="EMBL" id="MBW0502735.1"/>
    </source>
</evidence>
<sequence length="144" mass="16854">MITDLLRLDFSLVFTFHLSSYLSAGFFAFPLPPTLFLPRPDLLCRLPTFLLLIIWLDSENRVKEPYQARLFYHLHFYKEKLKIQTKKTQTRTKLHSRFDTSRSPGLESRSIFLSSTTKHILSRLNVVSATLLSNLLRPDHIHLP</sequence>
<organism evidence="1 2">
    <name type="scientific">Austropuccinia psidii MF-1</name>
    <dbReference type="NCBI Taxonomy" id="1389203"/>
    <lineage>
        <taxon>Eukaryota</taxon>
        <taxon>Fungi</taxon>
        <taxon>Dikarya</taxon>
        <taxon>Basidiomycota</taxon>
        <taxon>Pucciniomycotina</taxon>
        <taxon>Pucciniomycetes</taxon>
        <taxon>Pucciniales</taxon>
        <taxon>Sphaerophragmiaceae</taxon>
        <taxon>Austropuccinia</taxon>
    </lineage>
</organism>
<dbReference type="EMBL" id="AVOT02016988">
    <property type="protein sequence ID" value="MBW0502735.1"/>
    <property type="molecule type" value="Genomic_DNA"/>
</dbReference>
<gene>
    <name evidence="1" type="ORF">O181_042450</name>
</gene>